<comment type="similarity">
    <text evidence="2">Belongs to the methylmalonyl-CoA mutase family.</text>
</comment>
<dbReference type="PANTHER" id="PTHR48101">
    <property type="entry name" value="METHYLMALONYL-COA MUTASE, MITOCHONDRIAL-RELATED"/>
    <property type="match status" value="1"/>
</dbReference>
<dbReference type="PROSITE" id="PS00544">
    <property type="entry name" value="METMALONYL_COA_MUTASE"/>
    <property type="match status" value="1"/>
</dbReference>
<protein>
    <recommendedName>
        <fullName evidence="4">methylmalonyl-CoA mutase</fullName>
        <ecNumber evidence="4">5.4.99.2</ecNumber>
    </recommendedName>
</protein>
<evidence type="ECO:0000256" key="2">
    <source>
        <dbReference type="ARBA" id="ARBA00008465"/>
    </source>
</evidence>
<dbReference type="InterPro" id="IPR006099">
    <property type="entry name" value="MeMalonylCoA_mutase_a/b_cat"/>
</dbReference>
<dbReference type="Gene3D" id="3.40.50.280">
    <property type="entry name" value="Cobalamin-binding domain"/>
    <property type="match status" value="1"/>
</dbReference>
<evidence type="ECO:0000313" key="11">
    <source>
        <dbReference type="Proteomes" id="UP001596067"/>
    </source>
</evidence>
<evidence type="ECO:0000256" key="6">
    <source>
        <dbReference type="ARBA" id="ARBA00023235"/>
    </source>
</evidence>
<feature type="domain" description="Methylmalonyl-CoA mutase alpha/beta chain catalytic" evidence="9">
    <location>
        <begin position="137"/>
        <end position="461"/>
    </location>
</feature>
<evidence type="ECO:0000256" key="8">
    <source>
        <dbReference type="SAM" id="MobiDB-lite"/>
    </source>
</evidence>
<dbReference type="Gene3D" id="3.20.20.240">
    <property type="entry name" value="Methylmalonyl-CoA mutase"/>
    <property type="match status" value="1"/>
</dbReference>
<comment type="caution">
    <text evidence="10">The sequence shown here is derived from an EMBL/GenBank/DDBJ whole genome shotgun (WGS) entry which is preliminary data.</text>
</comment>
<reference evidence="11" key="1">
    <citation type="journal article" date="2019" name="Int. J. Syst. Evol. Microbiol.">
        <title>The Global Catalogue of Microorganisms (GCM) 10K type strain sequencing project: providing services to taxonomists for standard genome sequencing and annotation.</title>
        <authorList>
            <consortium name="The Broad Institute Genomics Platform"/>
            <consortium name="The Broad Institute Genome Sequencing Center for Infectious Disease"/>
            <person name="Wu L."/>
            <person name="Ma J."/>
        </authorList>
    </citation>
    <scope>NUCLEOTIDE SEQUENCE [LARGE SCALE GENOMIC DNA]</scope>
    <source>
        <strain evidence="11">CGMCC 4.1469</strain>
    </source>
</reference>
<keyword evidence="7" id="KW-0170">Cobalt</keyword>
<dbReference type="RefSeq" id="WP_313762751.1">
    <property type="nucleotide sequence ID" value="NZ_BAAAVH010000110.1"/>
</dbReference>
<feature type="domain" description="Methylmalonyl-CoA mutase alpha/beta chain catalytic" evidence="9">
    <location>
        <begin position="53"/>
        <end position="122"/>
    </location>
</feature>
<dbReference type="SUPFAM" id="SSF51703">
    <property type="entry name" value="Cobalamin (vitamin B12)-dependent enzymes"/>
    <property type="match status" value="1"/>
</dbReference>
<comment type="subunit">
    <text evidence="3">Heterodimer of an alpha and a beta chain.</text>
</comment>
<dbReference type="PANTHER" id="PTHR48101:SF4">
    <property type="entry name" value="METHYLMALONYL-COA MUTASE, MITOCHONDRIAL"/>
    <property type="match status" value="1"/>
</dbReference>
<dbReference type="InterPro" id="IPR058549">
    <property type="entry name" value="MeMalonylCoA_mutase_a/b_site"/>
</dbReference>
<dbReference type="InterPro" id="IPR016176">
    <property type="entry name" value="Cbl-dep_enz_cat"/>
</dbReference>
<evidence type="ECO:0000256" key="7">
    <source>
        <dbReference type="ARBA" id="ARBA00023285"/>
    </source>
</evidence>
<evidence type="ECO:0000313" key="10">
    <source>
        <dbReference type="EMBL" id="MFC5884335.1"/>
    </source>
</evidence>
<accession>A0ABW1ERZ3</accession>
<sequence length="631" mass="65341">MTVPPEGLPLAAEFPAAHREQWQHLVEGVLRKSGAQPADGEAAEQALTTALQDGLHARPLYTAEDSATEPGYPGFPPFVRGGRPQGAAASGWDVRQRHADPDARRTNEAALADLENGGSSLWLELGGDALPIAALPEALTGVYLDLAGVTLDAGAEFGAAAEQLFRLYQEREVSPGAAAGSLGADPLGLEARTGEAGRTEALLAEAAALAARCADGYPGLRALTVDALPYHEAGASPVQELGCSLATGVAYLRALTVAGLPVDTALGQLEFRYAADADQFLTIAKFRAARRLWARVAEVSGAAPEASAQRQHAVTSPVMMTARDPWVNMLRTTVACLAAGVGGADAVTVLPFDSELGLPDAFARRIARNTQAILLEESHLARVVDPAGGSWYVEQLTDELAHAAWAWFQEIERAGGQRAALGSGLVGERIAATWAERSTKLAKRREPITGVSEFPNLDEQSPVREPAPAGPAGGLPRVRRAEAYEALRARSDAHLAATGERPKLFLASIGSAAAHTARTTFAANLFQAGGIATTALEGTDPAAFAEAFAASGAPVACLCSSDQLYGEHAGAVAAALKAAGARQVLLAGRPGEQHEALRAAGVDAFVFAGGDAVATLTGLLNLITDESGVAR</sequence>
<proteinExistence type="inferred from homology"/>
<dbReference type="Proteomes" id="UP001596067">
    <property type="component" value="Unassembled WGS sequence"/>
</dbReference>
<name>A0ABW1ERZ3_9ACTN</name>
<feature type="region of interest" description="Disordered" evidence="8">
    <location>
        <begin position="452"/>
        <end position="475"/>
    </location>
</feature>
<evidence type="ECO:0000259" key="9">
    <source>
        <dbReference type="Pfam" id="PF01642"/>
    </source>
</evidence>
<evidence type="ECO:0000256" key="5">
    <source>
        <dbReference type="ARBA" id="ARBA00022628"/>
    </source>
</evidence>
<evidence type="ECO:0000256" key="1">
    <source>
        <dbReference type="ARBA" id="ARBA00001922"/>
    </source>
</evidence>
<keyword evidence="6" id="KW-0413">Isomerase</keyword>
<keyword evidence="11" id="KW-1185">Reference proteome</keyword>
<keyword evidence="5" id="KW-0846">Cobalamin</keyword>
<evidence type="ECO:0000256" key="3">
    <source>
        <dbReference type="ARBA" id="ARBA00011870"/>
    </source>
</evidence>
<dbReference type="CDD" id="cd03677">
    <property type="entry name" value="MM_CoA_mutase_beta"/>
    <property type="match status" value="1"/>
</dbReference>
<dbReference type="EMBL" id="JBHSOD010000004">
    <property type="protein sequence ID" value="MFC5884335.1"/>
    <property type="molecule type" value="Genomic_DNA"/>
</dbReference>
<dbReference type="EC" id="5.4.99.2" evidence="4"/>
<dbReference type="Pfam" id="PF01642">
    <property type="entry name" value="MM_CoA_mutase"/>
    <property type="match status" value="2"/>
</dbReference>
<comment type="cofactor">
    <cofactor evidence="1">
        <name>adenosylcob(III)alamin</name>
        <dbReference type="ChEBI" id="CHEBI:18408"/>
    </cofactor>
</comment>
<evidence type="ECO:0000256" key="4">
    <source>
        <dbReference type="ARBA" id="ARBA00012398"/>
    </source>
</evidence>
<gene>
    <name evidence="10" type="ORF">ACFP0N_04950</name>
</gene>
<organism evidence="10 11">
    <name type="scientific">Kitasatospora aburaviensis</name>
    <dbReference type="NCBI Taxonomy" id="67265"/>
    <lineage>
        <taxon>Bacteria</taxon>
        <taxon>Bacillati</taxon>
        <taxon>Actinomycetota</taxon>
        <taxon>Actinomycetes</taxon>
        <taxon>Kitasatosporales</taxon>
        <taxon>Streptomycetaceae</taxon>
        <taxon>Kitasatospora</taxon>
    </lineage>
</organism>